<dbReference type="Gene3D" id="3.40.50.1000">
    <property type="entry name" value="HAD superfamily/HAD-like"/>
    <property type="match status" value="1"/>
</dbReference>
<reference evidence="2" key="1">
    <citation type="submission" date="2022-03" db="EMBL/GenBank/DDBJ databases">
        <title>A functionally conserved STORR gene fusion in Papaver species that diverged 16.8 million years ago.</title>
        <authorList>
            <person name="Catania T."/>
        </authorList>
    </citation>
    <scope>NUCLEOTIDE SEQUENCE</scope>
    <source>
        <strain evidence="2">S-191538</strain>
    </source>
</reference>
<keyword evidence="3" id="KW-1185">Reference proteome</keyword>
<comment type="caution">
    <text evidence="2">The sequence shown here is derived from an EMBL/GenBank/DDBJ whole genome shotgun (WGS) entry which is preliminary data.</text>
</comment>
<sequence length="110" mass="12527">MDYSTPIFIILIISIQISHIYSQSIIQITDRKTLIRDTTTDEIFCDNWKFTIETNDAGIWSQVPKRCVEFVKDYMLGVHYASDADQVSGDSSSFMLGFFDIDKTLLSGSL</sequence>
<evidence type="ECO:0000256" key="1">
    <source>
        <dbReference type="SAM" id="Phobius"/>
    </source>
</evidence>
<organism evidence="2 3">
    <name type="scientific">Papaver nudicaule</name>
    <name type="common">Iceland poppy</name>
    <dbReference type="NCBI Taxonomy" id="74823"/>
    <lineage>
        <taxon>Eukaryota</taxon>
        <taxon>Viridiplantae</taxon>
        <taxon>Streptophyta</taxon>
        <taxon>Embryophyta</taxon>
        <taxon>Tracheophyta</taxon>
        <taxon>Spermatophyta</taxon>
        <taxon>Magnoliopsida</taxon>
        <taxon>Ranunculales</taxon>
        <taxon>Papaveraceae</taxon>
        <taxon>Papaveroideae</taxon>
        <taxon>Papaver</taxon>
    </lineage>
</organism>
<dbReference type="AlphaFoldDB" id="A0AA41S4R1"/>
<feature type="non-terminal residue" evidence="2">
    <location>
        <position position="110"/>
    </location>
</feature>
<proteinExistence type="predicted"/>
<keyword evidence="1" id="KW-1133">Transmembrane helix</keyword>
<gene>
    <name evidence="2" type="ORF">MKW94_010621</name>
</gene>
<feature type="transmembrane region" description="Helical" evidence="1">
    <location>
        <begin position="6"/>
        <end position="26"/>
    </location>
</feature>
<protein>
    <submittedName>
        <fullName evidence="2">Uncharacterized protein</fullName>
    </submittedName>
</protein>
<dbReference type="EMBL" id="JAJJMA010081312">
    <property type="protein sequence ID" value="MCL7028586.1"/>
    <property type="molecule type" value="Genomic_DNA"/>
</dbReference>
<name>A0AA41S4R1_PAPNU</name>
<keyword evidence="1" id="KW-0812">Transmembrane</keyword>
<dbReference type="Pfam" id="PF03767">
    <property type="entry name" value="Acid_phosphat_B"/>
    <property type="match status" value="1"/>
</dbReference>
<dbReference type="InterPro" id="IPR005519">
    <property type="entry name" value="Acid_phosphat_B-like"/>
</dbReference>
<dbReference type="PANTHER" id="PTHR31284">
    <property type="entry name" value="ACID PHOSPHATASE-LIKE PROTEIN"/>
    <property type="match status" value="1"/>
</dbReference>
<dbReference type="Proteomes" id="UP001177140">
    <property type="component" value="Unassembled WGS sequence"/>
</dbReference>
<dbReference type="PANTHER" id="PTHR31284:SF10">
    <property type="entry name" value="ACID PHOSPHATASE-LIKE PROTEIN"/>
    <property type="match status" value="1"/>
</dbReference>
<keyword evidence="1" id="KW-0472">Membrane</keyword>
<accession>A0AA41S4R1</accession>
<dbReference type="InterPro" id="IPR023214">
    <property type="entry name" value="HAD_sf"/>
</dbReference>
<evidence type="ECO:0000313" key="3">
    <source>
        <dbReference type="Proteomes" id="UP001177140"/>
    </source>
</evidence>
<evidence type="ECO:0000313" key="2">
    <source>
        <dbReference type="EMBL" id="MCL7028586.1"/>
    </source>
</evidence>